<accession>X1GZU8</accession>
<comment type="caution">
    <text evidence="1">The sequence shown here is derived from an EMBL/GenBank/DDBJ whole genome shotgun (WGS) entry which is preliminary data.</text>
</comment>
<proteinExistence type="predicted"/>
<protein>
    <recommendedName>
        <fullName evidence="2">Aminoacyl-transfer RNA synthetases class-II family profile domain-containing protein</fullName>
    </recommendedName>
</protein>
<name>X1GZU8_9ZZZZ</name>
<evidence type="ECO:0000313" key="1">
    <source>
        <dbReference type="EMBL" id="GAH63441.1"/>
    </source>
</evidence>
<reference evidence="1" key="1">
    <citation type="journal article" date="2014" name="Front. Microbiol.">
        <title>High frequency of phylogenetically diverse reductive dehalogenase-homologous genes in deep subseafloor sedimentary metagenomes.</title>
        <authorList>
            <person name="Kawai M."/>
            <person name="Futagami T."/>
            <person name="Toyoda A."/>
            <person name="Takaki Y."/>
            <person name="Nishi S."/>
            <person name="Hori S."/>
            <person name="Arai W."/>
            <person name="Tsubouchi T."/>
            <person name="Morono Y."/>
            <person name="Uchiyama I."/>
            <person name="Ito T."/>
            <person name="Fujiyama A."/>
            <person name="Inagaki F."/>
            <person name="Takami H."/>
        </authorList>
    </citation>
    <scope>NUCLEOTIDE SEQUENCE</scope>
    <source>
        <strain evidence="1">Expedition CK06-06</strain>
    </source>
</reference>
<dbReference type="AlphaFoldDB" id="X1GZU8"/>
<dbReference type="SUPFAM" id="SSF55681">
    <property type="entry name" value="Class II aaRS and biotin synthetases"/>
    <property type="match status" value="1"/>
</dbReference>
<sequence>MKKKSQLISESKYEIQALLPFSKKTISIASFNHHGKVFYDRFNITPKKPELTFSGCVGWGYERILYAILSQKGVDFLTPYYKKLLKNRK</sequence>
<dbReference type="InterPro" id="IPR045864">
    <property type="entry name" value="aa-tRNA-synth_II/BPL/LPL"/>
</dbReference>
<gene>
    <name evidence="1" type="ORF">S03H2_44451</name>
</gene>
<dbReference type="Gene3D" id="3.30.930.10">
    <property type="entry name" value="Bira Bifunctional Protein, Domain 2"/>
    <property type="match status" value="1"/>
</dbReference>
<organism evidence="1">
    <name type="scientific">marine sediment metagenome</name>
    <dbReference type="NCBI Taxonomy" id="412755"/>
    <lineage>
        <taxon>unclassified sequences</taxon>
        <taxon>metagenomes</taxon>
        <taxon>ecological metagenomes</taxon>
    </lineage>
</organism>
<evidence type="ECO:0008006" key="2">
    <source>
        <dbReference type="Google" id="ProtNLM"/>
    </source>
</evidence>
<dbReference type="EMBL" id="BARU01027795">
    <property type="protein sequence ID" value="GAH63441.1"/>
    <property type="molecule type" value="Genomic_DNA"/>
</dbReference>